<dbReference type="GO" id="GO:0005524">
    <property type="term" value="F:ATP binding"/>
    <property type="evidence" value="ECO:0007669"/>
    <property type="project" value="InterPro"/>
</dbReference>
<sequence length="75" mass="9235">MFLVEDIQMNIYDQRLIENELWSRNIPVIRRRFEDISKRGHLDEEKRLFLLEAELVPSPALDEQSKKMNEWMDEW</sequence>
<feature type="non-terminal residue" evidence="2">
    <location>
        <position position="1"/>
    </location>
</feature>
<evidence type="ECO:0000313" key="3">
    <source>
        <dbReference type="Proteomes" id="UP000886611"/>
    </source>
</evidence>
<dbReference type="EMBL" id="JAATIS010004524">
    <property type="protein sequence ID" value="KAG2461830.1"/>
    <property type="molecule type" value="Genomic_DNA"/>
</dbReference>
<dbReference type="GO" id="GO:0004363">
    <property type="term" value="F:glutathione synthase activity"/>
    <property type="evidence" value="ECO:0007669"/>
    <property type="project" value="InterPro"/>
</dbReference>
<accession>A0A8X7X6A1</accession>
<keyword evidence="3" id="KW-1185">Reference proteome</keyword>
<dbReference type="Pfam" id="PF03199">
    <property type="entry name" value="GSH_synthase"/>
    <property type="match status" value="1"/>
</dbReference>
<dbReference type="InterPro" id="IPR016185">
    <property type="entry name" value="PreATP-grasp_dom_sf"/>
</dbReference>
<dbReference type="InterPro" id="IPR037013">
    <property type="entry name" value="GSH-S_sub-bd_sf"/>
</dbReference>
<comment type="caution">
    <text evidence="2">The sequence shown here is derived from an EMBL/GenBank/DDBJ whole genome shotgun (WGS) entry which is preliminary data.</text>
</comment>
<evidence type="ECO:0000259" key="1">
    <source>
        <dbReference type="Pfam" id="PF03199"/>
    </source>
</evidence>
<dbReference type="InterPro" id="IPR004887">
    <property type="entry name" value="GSH_synth_subst-bd"/>
</dbReference>
<dbReference type="AlphaFoldDB" id="A0A8X7X6A1"/>
<gene>
    <name evidence="2" type="primary">Gss_1</name>
    <name evidence="2" type="ORF">GTO96_0008481</name>
</gene>
<dbReference type="SUPFAM" id="SSF52440">
    <property type="entry name" value="PreATP-grasp domain"/>
    <property type="match status" value="1"/>
</dbReference>
<dbReference type="Gene3D" id="3.40.50.1760">
    <property type="entry name" value="Glutathione synthase, substrate-binding domain superfamily, eukaryotic"/>
    <property type="match status" value="1"/>
</dbReference>
<proteinExistence type="predicted"/>
<feature type="non-terminal residue" evidence="2">
    <location>
        <position position="75"/>
    </location>
</feature>
<feature type="domain" description="Glutathione synthase substrate-binding" evidence="1">
    <location>
        <begin position="1"/>
        <end position="52"/>
    </location>
</feature>
<organism evidence="2 3">
    <name type="scientific">Polypterus senegalus</name>
    <name type="common">Senegal bichir</name>
    <dbReference type="NCBI Taxonomy" id="55291"/>
    <lineage>
        <taxon>Eukaryota</taxon>
        <taxon>Metazoa</taxon>
        <taxon>Chordata</taxon>
        <taxon>Craniata</taxon>
        <taxon>Vertebrata</taxon>
        <taxon>Euteleostomi</taxon>
        <taxon>Actinopterygii</taxon>
        <taxon>Polypteriformes</taxon>
        <taxon>Polypteridae</taxon>
        <taxon>Polypterus</taxon>
    </lineage>
</organism>
<dbReference type="Proteomes" id="UP000886611">
    <property type="component" value="Unassembled WGS sequence"/>
</dbReference>
<reference evidence="2 3" key="1">
    <citation type="journal article" date="2021" name="Cell">
        <title>Tracing the genetic footprints of vertebrate landing in non-teleost ray-finned fishes.</title>
        <authorList>
            <person name="Bi X."/>
            <person name="Wang K."/>
            <person name="Yang L."/>
            <person name="Pan H."/>
            <person name="Jiang H."/>
            <person name="Wei Q."/>
            <person name="Fang M."/>
            <person name="Yu H."/>
            <person name="Zhu C."/>
            <person name="Cai Y."/>
            <person name="He Y."/>
            <person name="Gan X."/>
            <person name="Zeng H."/>
            <person name="Yu D."/>
            <person name="Zhu Y."/>
            <person name="Jiang H."/>
            <person name="Qiu Q."/>
            <person name="Yang H."/>
            <person name="Zhang Y.E."/>
            <person name="Wang W."/>
            <person name="Zhu M."/>
            <person name="He S."/>
            <person name="Zhang G."/>
        </authorList>
    </citation>
    <scope>NUCLEOTIDE SEQUENCE [LARGE SCALE GENOMIC DNA]</scope>
    <source>
        <strain evidence="2">Bchr_013</strain>
    </source>
</reference>
<protein>
    <submittedName>
        <fullName evidence="2">GSHB synthetase</fullName>
    </submittedName>
</protein>
<evidence type="ECO:0000313" key="2">
    <source>
        <dbReference type="EMBL" id="KAG2461830.1"/>
    </source>
</evidence>
<name>A0A8X7X6A1_POLSE</name>